<evidence type="ECO:0000313" key="2">
    <source>
        <dbReference type="Proteomes" id="UP001163603"/>
    </source>
</evidence>
<keyword evidence="2" id="KW-1185">Reference proteome</keyword>
<name>A0ACC0XSF7_9ROSI</name>
<organism evidence="1 2">
    <name type="scientific">Pistacia integerrima</name>
    <dbReference type="NCBI Taxonomy" id="434235"/>
    <lineage>
        <taxon>Eukaryota</taxon>
        <taxon>Viridiplantae</taxon>
        <taxon>Streptophyta</taxon>
        <taxon>Embryophyta</taxon>
        <taxon>Tracheophyta</taxon>
        <taxon>Spermatophyta</taxon>
        <taxon>Magnoliopsida</taxon>
        <taxon>eudicotyledons</taxon>
        <taxon>Gunneridae</taxon>
        <taxon>Pentapetalae</taxon>
        <taxon>rosids</taxon>
        <taxon>malvids</taxon>
        <taxon>Sapindales</taxon>
        <taxon>Anacardiaceae</taxon>
        <taxon>Pistacia</taxon>
    </lineage>
</organism>
<evidence type="ECO:0000313" key="1">
    <source>
        <dbReference type="EMBL" id="KAJ0021425.1"/>
    </source>
</evidence>
<gene>
    <name evidence="1" type="ORF">Pint_32373</name>
</gene>
<dbReference type="Proteomes" id="UP001163603">
    <property type="component" value="Chromosome 11"/>
</dbReference>
<sequence length="193" mass="20495">MPSSRFSGSLSAPKVDVAIDMGNPFLNVTVDGFLKAGTVAAARSAAEDAFHSVKSGSFSSHNLEKSLKKMCKEGAYWGKGIVYIVLSHIKICSVKDFVTFLDKFLAFFILRNEESFNILICATTGTVAGVYVGMEYGAERLRGTKDWKNAMVGGALTGALISAATNKSKDKVVIDAITGGAIATAAEFLSYLT</sequence>
<reference evidence="2" key="1">
    <citation type="journal article" date="2023" name="G3 (Bethesda)">
        <title>Genome assembly and association tests identify interacting loci associated with vigor, precocity, and sex in interspecific pistachio rootstocks.</title>
        <authorList>
            <person name="Palmer W."/>
            <person name="Jacygrad E."/>
            <person name="Sagayaradj S."/>
            <person name="Cavanaugh K."/>
            <person name="Han R."/>
            <person name="Bertier L."/>
            <person name="Beede B."/>
            <person name="Kafkas S."/>
            <person name="Golino D."/>
            <person name="Preece J."/>
            <person name="Michelmore R."/>
        </authorList>
    </citation>
    <scope>NUCLEOTIDE SEQUENCE [LARGE SCALE GENOMIC DNA]</scope>
</reference>
<accession>A0ACC0XSF7</accession>
<protein>
    <submittedName>
        <fullName evidence="1">Uncharacterized protein</fullName>
    </submittedName>
</protein>
<dbReference type="EMBL" id="CM047746">
    <property type="protein sequence ID" value="KAJ0021425.1"/>
    <property type="molecule type" value="Genomic_DNA"/>
</dbReference>
<proteinExistence type="predicted"/>
<comment type="caution">
    <text evidence="1">The sequence shown here is derived from an EMBL/GenBank/DDBJ whole genome shotgun (WGS) entry which is preliminary data.</text>
</comment>